<dbReference type="AlphaFoldDB" id="A0A414AUP0"/>
<comment type="caution">
    <text evidence="3">The sequence shown here is derived from an EMBL/GenBank/DDBJ whole genome shotgun (WGS) entry which is preliminary data.</text>
</comment>
<dbReference type="Proteomes" id="UP000283975">
    <property type="component" value="Unassembled WGS sequence"/>
</dbReference>
<feature type="domain" description="Bacterial type II secretion system protein E" evidence="2">
    <location>
        <begin position="86"/>
        <end position="365"/>
    </location>
</feature>
<sequence>MGLMERLERAKMAKVASEKDVSLEELEYYDEYESFKESIHAELVKTAASEEGLGLQEVISRLVEEKGEEIPKPTQKRLIQQIVDEAAGLGPLERLLKDDTISEVMVNGPYSIYVERSGKLDLTEIKLRDDKHVLDLINRIVTPIGRRCDEASPMVDARLKDGSRVNAIIPPLALSGPTITIRKFSKVPLRAENLIDFGSASFGMLGFLDACVKARANVVVCGGTGSGKTTLLNILSNFIPEDERIVTIEDSAELQLSQRHTITLESRPANAEGSGRITIRDLVRNSLRMRPDRIIVGECRSGETLDMLQALNTGHDGSMTTAHANSSRDLIARLETMVLMAGMELPVRAIREQIASAIDIIVNQSRLKDGSRKIVEISEVVGMEGEVVTLQTLFRFNVEGYDATGKVMGRFQSTGIRPMVLSKMEDRGIHISDTWFA</sequence>
<dbReference type="Pfam" id="PF00437">
    <property type="entry name" value="T2SSE"/>
    <property type="match status" value="1"/>
</dbReference>
<evidence type="ECO:0000313" key="3">
    <source>
        <dbReference type="EMBL" id="RHC55319.1"/>
    </source>
</evidence>
<dbReference type="InterPro" id="IPR027417">
    <property type="entry name" value="P-loop_NTPase"/>
</dbReference>
<accession>A0A414AUP0</accession>
<evidence type="ECO:0000259" key="2">
    <source>
        <dbReference type="Pfam" id="PF00437"/>
    </source>
</evidence>
<evidence type="ECO:0000256" key="1">
    <source>
        <dbReference type="ARBA" id="ARBA00006611"/>
    </source>
</evidence>
<organism evidence="3 4">
    <name type="scientific">Enterocloster bolteae</name>
    <dbReference type="NCBI Taxonomy" id="208479"/>
    <lineage>
        <taxon>Bacteria</taxon>
        <taxon>Bacillati</taxon>
        <taxon>Bacillota</taxon>
        <taxon>Clostridia</taxon>
        <taxon>Lachnospirales</taxon>
        <taxon>Lachnospiraceae</taxon>
        <taxon>Enterocloster</taxon>
    </lineage>
</organism>
<dbReference type="SUPFAM" id="SSF52540">
    <property type="entry name" value="P-loop containing nucleoside triphosphate hydrolases"/>
    <property type="match status" value="1"/>
</dbReference>
<proteinExistence type="inferred from homology"/>
<dbReference type="EMBL" id="QSHZ01000015">
    <property type="protein sequence ID" value="RHC55319.1"/>
    <property type="molecule type" value="Genomic_DNA"/>
</dbReference>
<dbReference type="CDD" id="cd01130">
    <property type="entry name" value="VirB11-like_ATPase"/>
    <property type="match status" value="1"/>
</dbReference>
<dbReference type="InterPro" id="IPR050921">
    <property type="entry name" value="T4SS_GSP_E_ATPase"/>
</dbReference>
<reference evidence="3 4" key="1">
    <citation type="submission" date="2018-08" db="EMBL/GenBank/DDBJ databases">
        <title>A genome reference for cultivated species of the human gut microbiota.</title>
        <authorList>
            <person name="Zou Y."/>
            <person name="Xue W."/>
            <person name="Luo G."/>
        </authorList>
    </citation>
    <scope>NUCLEOTIDE SEQUENCE [LARGE SCALE GENOMIC DNA]</scope>
    <source>
        <strain evidence="3 4">AM35-14</strain>
    </source>
</reference>
<comment type="similarity">
    <text evidence="1">Belongs to the GSP E family.</text>
</comment>
<dbReference type="PANTHER" id="PTHR30486:SF15">
    <property type="entry name" value="TYPE II_IV SECRETION SYSTEM ATPASE"/>
    <property type="match status" value="1"/>
</dbReference>
<dbReference type="PANTHER" id="PTHR30486">
    <property type="entry name" value="TWITCHING MOTILITY PROTEIN PILT"/>
    <property type="match status" value="1"/>
</dbReference>
<evidence type="ECO:0000313" key="4">
    <source>
        <dbReference type="Proteomes" id="UP000283975"/>
    </source>
</evidence>
<name>A0A414AUP0_9FIRM</name>
<gene>
    <name evidence="3" type="ORF">DW839_15510</name>
</gene>
<dbReference type="InterPro" id="IPR001482">
    <property type="entry name" value="T2SS/T4SS_dom"/>
</dbReference>
<dbReference type="Gene3D" id="3.40.50.300">
    <property type="entry name" value="P-loop containing nucleotide triphosphate hydrolases"/>
    <property type="match status" value="1"/>
</dbReference>
<dbReference type="Gene3D" id="3.30.450.380">
    <property type="match status" value="1"/>
</dbReference>
<protein>
    <submittedName>
        <fullName evidence="3">CpaF family protein</fullName>
    </submittedName>
</protein>
<dbReference type="GO" id="GO:0016887">
    <property type="term" value="F:ATP hydrolysis activity"/>
    <property type="evidence" value="ECO:0007669"/>
    <property type="project" value="InterPro"/>
</dbReference>